<proteinExistence type="predicted"/>
<dbReference type="AlphaFoldDB" id="E3JAP3"/>
<evidence type="ECO:0000313" key="2">
    <source>
        <dbReference type="Proteomes" id="UP000002484"/>
    </source>
</evidence>
<dbReference type="HOGENOM" id="CLU_119016_0_0_11"/>
<sequence length="164" mass="18242">MIDMNAPSGSVPTAGPERYLRPDWFARHVLNPLVAGLTRLGLSVWGSRILAVRGRTTGQWRTTPVNVLSVAGGDRYLVAPRGQTHWVRNLRAAGTGELRLGRRAWTFTATEVSDADKPALLRAYLTRWRLEVGMFFGGVGPDAPDDELRRIAGDHPVFHIEFFH</sequence>
<protein>
    <recommendedName>
        <fullName evidence="3">Nitroreductase</fullName>
    </recommendedName>
</protein>
<accession>E3JAP3</accession>
<dbReference type="GO" id="GO:0016491">
    <property type="term" value="F:oxidoreductase activity"/>
    <property type="evidence" value="ECO:0007669"/>
    <property type="project" value="InterPro"/>
</dbReference>
<evidence type="ECO:0000313" key="1">
    <source>
        <dbReference type="EMBL" id="ADP82235.1"/>
    </source>
</evidence>
<evidence type="ECO:0008006" key="3">
    <source>
        <dbReference type="Google" id="ProtNLM"/>
    </source>
</evidence>
<dbReference type="EMBL" id="CP002299">
    <property type="protein sequence ID" value="ADP82235.1"/>
    <property type="molecule type" value="Genomic_DNA"/>
</dbReference>
<dbReference type="Proteomes" id="UP000002484">
    <property type="component" value="Chromosome"/>
</dbReference>
<reference evidence="1 2" key="1">
    <citation type="submission" date="2010-10" db="EMBL/GenBank/DDBJ databases">
        <title>Complete sequence of Frankia sp. EuI1c.</title>
        <authorList>
            <consortium name="US DOE Joint Genome Institute"/>
            <person name="Lucas S."/>
            <person name="Copeland A."/>
            <person name="Lapidus A."/>
            <person name="Cheng J.-F."/>
            <person name="Bruce D."/>
            <person name="Goodwin L."/>
            <person name="Pitluck S."/>
            <person name="Chertkov O."/>
            <person name="Detter J.C."/>
            <person name="Han C."/>
            <person name="Tapia R."/>
            <person name="Land M."/>
            <person name="Hauser L."/>
            <person name="Jeffries C."/>
            <person name="Kyrpides N."/>
            <person name="Ivanova N."/>
            <person name="Mikhailova N."/>
            <person name="Beauchemin N."/>
            <person name="Sen A."/>
            <person name="Sur S.A."/>
            <person name="Gtari M."/>
            <person name="Wall L."/>
            <person name="Tisa L."/>
            <person name="Woyke T."/>
        </authorList>
    </citation>
    <scope>NUCLEOTIDE SEQUENCE [LARGE SCALE GENOMIC DNA]</scope>
    <source>
        <strain evidence="2">DSM 45817 / CECT 9037 / EuI1c</strain>
    </source>
</reference>
<dbReference type="InParanoid" id="E3JAP3"/>
<organism evidence="1 2">
    <name type="scientific">Pseudofrankia inefficax (strain DSM 45817 / CECT 9037 / DDB 130130 / EuI1c)</name>
    <name type="common">Frankia inefficax</name>
    <dbReference type="NCBI Taxonomy" id="298654"/>
    <lineage>
        <taxon>Bacteria</taxon>
        <taxon>Bacillati</taxon>
        <taxon>Actinomycetota</taxon>
        <taxon>Actinomycetes</taxon>
        <taxon>Frankiales</taxon>
        <taxon>Frankiaceae</taxon>
        <taxon>Pseudofrankia</taxon>
    </lineage>
</organism>
<dbReference type="NCBIfam" id="TIGR00026">
    <property type="entry name" value="hi_GC_TIGR00026"/>
    <property type="match status" value="1"/>
</dbReference>
<dbReference type="Pfam" id="PF04075">
    <property type="entry name" value="F420H2_quin_red"/>
    <property type="match status" value="1"/>
</dbReference>
<dbReference type="Gene3D" id="2.30.110.10">
    <property type="entry name" value="Electron Transport, Fmn-binding Protein, Chain A"/>
    <property type="match status" value="1"/>
</dbReference>
<keyword evidence="2" id="KW-1185">Reference proteome</keyword>
<dbReference type="KEGG" id="fri:FraEuI1c_4236"/>
<dbReference type="InterPro" id="IPR004378">
    <property type="entry name" value="F420H2_quin_Rdtase"/>
</dbReference>
<dbReference type="InterPro" id="IPR012349">
    <property type="entry name" value="Split_barrel_FMN-bd"/>
</dbReference>
<gene>
    <name evidence="1" type="ordered locus">FraEuI1c_4236</name>
</gene>
<dbReference type="eggNOG" id="ENOG5032QW3">
    <property type="taxonomic scope" value="Bacteria"/>
</dbReference>
<name>E3JAP3_PSEI1</name>